<dbReference type="EMBL" id="CP134501">
    <property type="protein sequence ID" value="WNF31637.1"/>
    <property type="molecule type" value="Genomic_DNA"/>
</dbReference>
<sequence length="135" mass="14352">MAERAIGTKLKKGTTVIGELTSIGGLELSADTLDTTTLDSDGGYRTFVTGFKDAGEVSISGYFNPQHHKGLYDDFEAGTEQQYTIEFPPKIGAKWEFKAVVTGYSTGAELEDLISFEATLKVSGKPTLTVSGSGS</sequence>
<dbReference type="GeneID" id="301126300"/>
<dbReference type="InterPro" id="IPR032494">
    <property type="entry name" value="Phage_TTP_N"/>
</dbReference>
<gene>
    <name evidence="2" type="ORF">RI196_09970</name>
</gene>
<proteinExistence type="predicted"/>
<dbReference type="RefSeq" id="WP_311066168.1">
    <property type="nucleotide sequence ID" value="NZ_CP134501.1"/>
</dbReference>
<dbReference type="NCBIfam" id="NF047353">
    <property type="entry name" value="tube_lmo2291"/>
    <property type="match status" value="1"/>
</dbReference>
<dbReference type="Pfam" id="PF16461">
    <property type="entry name" value="Phage_TTP_12"/>
    <property type="match status" value="1"/>
</dbReference>
<dbReference type="Proteomes" id="UP001303701">
    <property type="component" value="Chromosome"/>
</dbReference>
<accession>A0ABY9WC38</accession>
<evidence type="ECO:0000313" key="3">
    <source>
        <dbReference type="Proteomes" id="UP001303701"/>
    </source>
</evidence>
<feature type="domain" description="Lambda phage tail tube protein N-terminal" evidence="1">
    <location>
        <begin position="17"/>
        <end position="129"/>
    </location>
</feature>
<dbReference type="Gene3D" id="4.10.410.40">
    <property type="match status" value="1"/>
</dbReference>
<reference evidence="2 3" key="1">
    <citation type="submission" date="2023-09" db="EMBL/GenBank/DDBJ databases">
        <title>Different Types of Thermotolerant Ring-Cleaving Dioxygenases derived from Aeribacillus composti HB-1 applied for multiple aromatic hydrocarbons removal.</title>
        <authorList>
            <person name="Cao L."/>
            <person name="Li M."/>
            <person name="Ma T."/>
        </authorList>
    </citation>
    <scope>NUCLEOTIDE SEQUENCE [LARGE SCALE GENOMIC DNA]</scope>
    <source>
        <strain evidence="2 3">HB-1</strain>
    </source>
</reference>
<evidence type="ECO:0000313" key="2">
    <source>
        <dbReference type="EMBL" id="WNF31637.1"/>
    </source>
</evidence>
<organism evidence="2 3">
    <name type="scientific">Aeribacillus composti</name>
    <dbReference type="NCBI Taxonomy" id="1868734"/>
    <lineage>
        <taxon>Bacteria</taxon>
        <taxon>Bacillati</taxon>
        <taxon>Bacillota</taxon>
        <taxon>Bacilli</taxon>
        <taxon>Bacillales</taxon>
        <taxon>Bacillaceae</taxon>
        <taxon>Aeribacillus</taxon>
    </lineage>
</organism>
<evidence type="ECO:0000259" key="1">
    <source>
        <dbReference type="Pfam" id="PF16461"/>
    </source>
</evidence>
<name>A0ABY9WC38_9BACI</name>
<protein>
    <submittedName>
        <fullName evidence="2">Phage tail tube protein</fullName>
    </submittedName>
</protein>
<keyword evidence="3" id="KW-1185">Reference proteome</keyword>